<reference evidence="2 3" key="1">
    <citation type="journal article" date="2011" name="Stand. Genomic Sci.">
        <title>Complete genome sequence of the acetate-degrading sulfate reducer Desulfobacca acetoxidans type strain (ASRB2).</title>
        <authorList>
            <person name="Goker M."/>
            <person name="Teshima H."/>
            <person name="Lapidus A."/>
            <person name="Nolan M."/>
            <person name="Lucas S."/>
            <person name="Hammon N."/>
            <person name="Deshpande S."/>
            <person name="Cheng J.F."/>
            <person name="Tapia R."/>
            <person name="Han C."/>
            <person name="Goodwin L."/>
            <person name="Pitluck S."/>
            <person name="Huntemann M."/>
            <person name="Liolios K."/>
            <person name="Ivanova N."/>
            <person name="Pagani I."/>
            <person name="Mavromatis K."/>
            <person name="Ovchinikova G."/>
            <person name="Pati A."/>
            <person name="Chen A."/>
            <person name="Palaniappan K."/>
            <person name="Land M."/>
            <person name="Hauser L."/>
            <person name="Brambilla E.M."/>
            <person name="Rohde M."/>
            <person name="Spring S."/>
            <person name="Detter J.C."/>
            <person name="Woyke T."/>
            <person name="Bristow J."/>
            <person name="Eisen J.A."/>
            <person name="Markowitz V."/>
            <person name="Hugenholtz P."/>
            <person name="Kyrpides N.C."/>
            <person name="Klenk H.P."/>
        </authorList>
    </citation>
    <scope>NUCLEOTIDE SEQUENCE [LARGE SCALE GENOMIC DNA]</scope>
    <source>
        <strain evidence="3">ATCC 700848 / DSM 11109 / ASRB2</strain>
    </source>
</reference>
<dbReference type="AlphaFoldDB" id="F2NG03"/>
<reference evidence="3" key="2">
    <citation type="submission" date="2011-03" db="EMBL/GenBank/DDBJ databases">
        <title>The complete genome of Desulfobacca acetoxidans DSM 11109.</title>
        <authorList>
            <consortium name="US DOE Joint Genome Institute (JGI-PGF)"/>
            <person name="Lucas S."/>
            <person name="Copeland A."/>
            <person name="Lapidus A."/>
            <person name="Bruce D."/>
            <person name="Goodwin L."/>
            <person name="Pitluck S."/>
            <person name="Peters L."/>
            <person name="Kyrpides N."/>
            <person name="Mavromatis K."/>
            <person name="Ivanova N."/>
            <person name="Ovchinnikova G."/>
            <person name="Teshima H."/>
            <person name="Detter J.C."/>
            <person name="Han C."/>
            <person name="Land M."/>
            <person name="Hauser L."/>
            <person name="Markowitz V."/>
            <person name="Cheng J.-F."/>
            <person name="Hugenholtz P."/>
            <person name="Woyke T."/>
            <person name="Wu D."/>
            <person name="Spring S."/>
            <person name="Schueler E."/>
            <person name="Brambilla E."/>
            <person name="Klenk H.-P."/>
            <person name="Eisen J.A."/>
        </authorList>
    </citation>
    <scope>NUCLEOTIDE SEQUENCE [LARGE SCALE GENOMIC DNA]</scope>
    <source>
        <strain evidence="3">ATCC 700848 / DSM 11109 / ASRB2</strain>
    </source>
</reference>
<dbReference type="OrthoDB" id="123463at2"/>
<dbReference type="Proteomes" id="UP000000483">
    <property type="component" value="Chromosome"/>
</dbReference>
<dbReference type="InterPro" id="IPR036388">
    <property type="entry name" value="WH-like_DNA-bd_sf"/>
</dbReference>
<dbReference type="InterPro" id="IPR009061">
    <property type="entry name" value="DNA-bd_dom_put_sf"/>
</dbReference>
<dbReference type="SUPFAM" id="SSF46955">
    <property type="entry name" value="Putative DNA-binding domain"/>
    <property type="match status" value="1"/>
</dbReference>
<organism evidence="2 3">
    <name type="scientific">Desulfobacca acetoxidans (strain ATCC 700848 / DSM 11109 / ASRB2)</name>
    <dbReference type="NCBI Taxonomy" id="880072"/>
    <lineage>
        <taxon>Bacteria</taxon>
        <taxon>Pseudomonadati</taxon>
        <taxon>Thermodesulfobacteriota</taxon>
        <taxon>Desulfobaccia</taxon>
        <taxon>Desulfobaccales</taxon>
        <taxon>Desulfobaccaceae</taxon>
        <taxon>Desulfobacca</taxon>
    </lineage>
</organism>
<evidence type="ECO:0000313" key="2">
    <source>
        <dbReference type="EMBL" id="AEB08416.1"/>
    </source>
</evidence>
<protein>
    <recommendedName>
        <fullName evidence="1">Helix-turn-helix domain-containing protein</fullName>
    </recommendedName>
</protein>
<dbReference type="STRING" id="880072.Desac_0530"/>
<dbReference type="Gene3D" id="1.10.10.10">
    <property type="entry name" value="Winged helix-like DNA-binding domain superfamily/Winged helix DNA-binding domain"/>
    <property type="match status" value="1"/>
</dbReference>
<dbReference type="HOGENOM" id="CLU_140176_9_5_7"/>
<dbReference type="KEGG" id="dao:Desac_0530"/>
<evidence type="ECO:0000259" key="1">
    <source>
        <dbReference type="Pfam" id="PF12728"/>
    </source>
</evidence>
<keyword evidence="3" id="KW-1185">Reference proteome</keyword>
<proteinExistence type="predicted"/>
<accession>F2NG03</accession>
<dbReference type="Pfam" id="PF12728">
    <property type="entry name" value="HTH_17"/>
    <property type="match status" value="1"/>
</dbReference>
<name>F2NG03_DESAR</name>
<dbReference type="EMBL" id="CP002629">
    <property type="protein sequence ID" value="AEB08416.1"/>
    <property type="molecule type" value="Genomic_DNA"/>
</dbReference>
<dbReference type="RefSeq" id="WP_013705529.1">
    <property type="nucleotide sequence ID" value="NC_015388.1"/>
</dbReference>
<feature type="domain" description="Helix-turn-helix" evidence="1">
    <location>
        <begin position="4"/>
        <end position="53"/>
    </location>
</feature>
<evidence type="ECO:0000313" key="3">
    <source>
        <dbReference type="Proteomes" id="UP000000483"/>
    </source>
</evidence>
<dbReference type="InterPro" id="IPR041657">
    <property type="entry name" value="HTH_17"/>
</dbReference>
<sequence length="65" mass="7470">MEHLLNNQQAAEFLNISPHSLRGYVSRGMVPYVKIGRRTLFDLADLRDYVQSRKVAAKPRREAGK</sequence>
<gene>
    <name evidence="2" type="ordered locus">Desac_0530</name>
</gene>